<proteinExistence type="predicted"/>
<evidence type="ECO:0000313" key="1">
    <source>
        <dbReference type="EMBL" id="MBB4682385.1"/>
    </source>
</evidence>
<name>A0A7W7FYQ3_9PSEU</name>
<dbReference type="Proteomes" id="UP000533598">
    <property type="component" value="Unassembled WGS sequence"/>
</dbReference>
<dbReference type="RefSeq" id="WP_185009653.1">
    <property type="nucleotide sequence ID" value="NZ_BAAAUI010000007.1"/>
</dbReference>
<keyword evidence="2" id="KW-1185">Reference proteome</keyword>
<protein>
    <submittedName>
        <fullName evidence="1">Uncharacterized protein</fullName>
    </submittedName>
</protein>
<dbReference type="AlphaFoldDB" id="A0A7W7FYQ3"/>
<reference evidence="1 2" key="1">
    <citation type="submission" date="2020-08" db="EMBL/GenBank/DDBJ databases">
        <title>Sequencing the genomes of 1000 actinobacteria strains.</title>
        <authorList>
            <person name="Klenk H.-P."/>
        </authorList>
    </citation>
    <scope>NUCLEOTIDE SEQUENCE [LARGE SCALE GENOMIC DNA]</scope>
    <source>
        <strain evidence="1 2">DSM 44230</strain>
    </source>
</reference>
<dbReference type="EMBL" id="JACHMH010000001">
    <property type="protein sequence ID" value="MBB4682385.1"/>
    <property type="molecule type" value="Genomic_DNA"/>
</dbReference>
<evidence type="ECO:0000313" key="2">
    <source>
        <dbReference type="Proteomes" id="UP000533598"/>
    </source>
</evidence>
<accession>A0A7W7FYQ3</accession>
<comment type="caution">
    <text evidence="1">The sequence shown here is derived from an EMBL/GenBank/DDBJ whole genome shotgun (WGS) entry which is preliminary data.</text>
</comment>
<organism evidence="1 2">
    <name type="scientific">Crossiella cryophila</name>
    <dbReference type="NCBI Taxonomy" id="43355"/>
    <lineage>
        <taxon>Bacteria</taxon>
        <taxon>Bacillati</taxon>
        <taxon>Actinomycetota</taxon>
        <taxon>Actinomycetes</taxon>
        <taxon>Pseudonocardiales</taxon>
        <taxon>Pseudonocardiaceae</taxon>
        <taxon>Crossiella</taxon>
    </lineage>
</organism>
<sequence>MHLTRRSRRPTTLVAAFVGNGFGENRREALARARQHALWLAREAGFPPMGCQVVLSGCVEPTPRVVRGYVVLGCRRLRVPTAVTKASA</sequence>
<gene>
    <name evidence="1" type="ORF">HNR67_008503</name>
</gene>